<dbReference type="RefSeq" id="WP_220166472.1">
    <property type="nucleotide sequence ID" value="NZ_JAIBOA010000007.1"/>
</dbReference>
<proteinExistence type="predicted"/>
<organism evidence="3 4">
    <name type="scientific">Actinomadura parmotrematis</name>
    <dbReference type="NCBI Taxonomy" id="2864039"/>
    <lineage>
        <taxon>Bacteria</taxon>
        <taxon>Bacillati</taxon>
        <taxon>Actinomycetota</taxon>
        <taxon>Actinomycetes</taxon>
        <taxon>Streptosporangiales</taxon>
        <taxon>Thermomonosporaceae</taxon>
        <taxon>Actinomadura</taxon>
    </lineage>
</organism>
<feature type="chain" id="PRO_5045561960" evidence="1">
    <location>
        <begin position="20"/>
        <end position="87"/>
    </location>
</feature>
<evidence type="ECO:0000259" key="2">
    <source>
        <dbReference type="Pfam" id="PF14230"/>
    </source>
</evidence>
<dbReference type="InterPro" id="IPR025637">
    <property type="entry name" value="DUF4333"/>
</dbReference>
<feature type="signal peptide" evidence="1">
    <location>
        <begin position="1"/>
        <end position="19"/>
    </location>
</feature>
<feature type="domain" description="DUF4333" evidence="2">
    <location>
        <begin position="15"/>
        <end position="77"/>
    </location>
</feature>
<dbReference type="PROSITE" id="PS51257">
    <property type="entry name" value="PROKAR_LIPOPROTEIN"/>
    <property type="match status" value="1"/>
</dbReference>
<keyword evidence="4" id="KW-1185">Reference proteome</keyword>
<dbReference type="Proteomes" id="UP000774570">
    <property type="component" value="Unassembled WGS sequence"/>
</dbReference>
<name>A0ABS7FSD3_9ACTN</name>
<dbReference type="Pfam" id="PF14230">
    <property type="entry name" value="DUF4333"/>
    <property type="match status" value="1"/>
</dbReference>
<sequence length="87" mass="8882">MRKFLVVPALLGAAAFAAAGCQIGDKTVSHDKVEQQINAKLGLSASCPDDLKGKVGASVTCTAGNRTVTVTVTSVEGDTVKFDMKAA</sequence>
<evidence type="ECO:0000256" key="1">
    <source>
        <dbReference type="SAM" id="SignalP"/>
    </source>
</evidence>
<evidence type="ECO:0000313" key="4">
    <source>
        <dbReference type="Proteomes" id="UP000774570"/>
    </source>
</evidence>
<comment type="caution">
    <text evidence="3">The sequence shown here is derived from an EMBL/GenBank/DDBJ whole genome shotgun (WGS) entry which is preliminary data.</text>
</comment>
<evidence type="ECO:0000313" key="3">
    <source>
        <dbReference type="EMBL" id="MBW8483320.1"/>
    </source>
</evidence>
<reference evidence="3 4" key="1">
    <citation type="submission" date="2021-07" db="EMBL/GenBank/DDBJ databases">
        <title>Actinomadura sp. PM05-2 isolated from lichen.</title>
        <authorList>
            <person name="Somphong A."/>
            <person name="Phongsopitanun W."/>
            <person name="Tanasupawat S."/>
            <person name="Peongsungnone V."/>
        </authorList>
    </citation>
    <scope>NUCLEOTIDE SEQUENCE [LARGE SCALE GENOMIC DNA]</scope>
    <source>
        <strain evidence="3 4">PM05-2</strain>
    </source>
</reference>
<accession>A0ABS7FSD3</accession>
<gene>
    <name evidence="3" type="ORF">K1Y72_13125</name>
</gene>
<protein>
    <submittedName>
        <fullName evidence="3">DUF4333 domain-containing protein</fullName>
    </submittedName>
</protein>
<keyword evidence="1" id="KW-0732">Signal</keyword>
<dbReference type="EMBL" id="JAIBOA010000007">
    <property type="protein sequence ID" value="MBW8483320.1"/>
    <property type="molecule type" value="Genomic_DNA"/>
</dbReference>